<gene>
    <name evidence="18" type="primary">murB_1</name>
    <name evidence="16" type="synonym">murB</name>
    <name evidence="18" type="ORF">Dia5BBH33_02760</name>
</gene>
<dbReference type="UniPathway" id="UPA00219"/>
<dbReference type="GO" id="GO:0005829">
    <property type="term" value="C:cytosol"/>
    <property type="evidence" value="ECO:0007669"/>
    <property type="project" value="TreeGrafter"/>
</dbReference>
<dbReference type="InterPro" id="IPR016169">
    <property type="entry name" value="FAD-bd_PCMH_sub2"/>
</dbReference>
<dbReference type="Gene3D" id="3.90.78.10">
    <property type="entry name" value="UDP-N-acetylenolpyruvoylglucosamine reductase, C-terminal domain"/>
    <property type="match status" value="1"/>
</dbReference>
<dbReference type="InterPro" id="IPR016166">
    <property type="entry name" value="FAD-bd_PCMH"/>
</dbReference>
<name>A0A8D5A539_9FIRM</name>
<dbReference type="InterPro" id="IPR003170">
    <property type="entry name" value="MurB"/>
</dbReference>
<evidence type="ECO:0000256" key="11">
    <source>
        <dbReference type="ARBA" id="ARBA00022984"/>
    </source>
</evidence>
<protein>
    <recommendedName>
        <fullName evidence="16">UDP-N-acetylenolpyruvoylglucosamine reductase</fullName>
        <ecNumber evidence="16">1.3.1.98</ecNumber>
    </recommendedName>
    <alternativeName>
        <fullName evidence="16">UDP-N-acetylmuramate dehydrogenase</fullName>
    </alternativeName>
</protein>
<evidence type="ECO:0000256" key="16">
    <source>
        <dbReference type="HAMAP-Rule" id="MF_00037"/>
    </source>
</evidence>
<dbReference type="EC" id="1.3.1.98" evidence="16"/>
<evidence type="ECO:0000256" key="9">
    <source>
        <dbReference type="ARBA" id="ARBA00022857"/>
    </source>
</evidence>
<sequence length="308" mass="33830">MTDYAKFFDGILNERQVKLNEPMSRHTTYGIGGPADAFVMPTTEDELIAVLKKAHEEGIPVTVIGGGSNCLVSDLGIRGITICMNRMQQNMTCEGTWITATGGTGTGTVSRFAEKNSLRGFEWAVGIPGTVIGAAFMNANGYGSQMKNVVEEVYAVSRDGLLKKTYGWDDLHYGDSDSIFMHNGDIITGIKIHLAPGNPDEIKRNMTEHQISRRTKQPLEKRSAGTMYLRPPGYHVGPMIKDLGLIGFSIGDAQVSTKHPDFVVNNGKATCQQILDVLHEVQKRIQDQYGVHVPMDVRILGEGVFQER</sequence>
<dbReference type="GO" id="GO:0008762">
    <property type="term" value="F:UDP-N-acetylmuramate dehydrogenase activity"/>
    <property type="evidence" value="ECO:0007669"/>
    <property type="project" value="UniProtKB-UniRule"/>
</dbReference>
<evidence type="ECO:0000256" key="8">
    <source>
        <dbReference type="ARBA" id="ARBA00022827"/>
    </source>
</evidence>
<comment type="function">
    <text evidence="2 16">Cell wall formation.</text>
</comment>
<keyword evidence="10 16" id="KW-0133">Cell shape</keyword>
<keyword evidence="19" id="KW-1185">Reference proteome</keyword>
<dbReference type="AlphaFoldDB" id="A0A8D5A539"/>
<reference evidence="19" key="1">
    <citation type="submission" date="2019-05" db="EMBL/GenBank/DDBJ databases">
        <title>Complete genome sequencing of Dialister sp. strain 5BBH33.</title>
        <authorList>
            <person name="Sakamoto M."/>
            <person name="Murakami T."/>
            <person name="Mori H."/>
        </authorList>
    </citation>
    <scope>NUCLEOTIDE SEQUENCE [LARGE SCALE GENOMIC DNA]</scope>
    <source>
        <strain evidence="19">5BBH33</strain>
    </source>
</reference>
<comment type="subcellular location">
    <subcellularLocation>
        <location evidence="3 16">Cytoplasm</location>
    </subcellularLocation>
</comment>
<keyword evidence="13 16" id="KW-0131">Cell cycle</keyword>
<dbReference type="Pfam" id="PF01565">
    <property type="entry name" value="FAD_binding_4"/>
    <property type="match status" value="1"/>
</dbReference>
<dbReference type="SUPFAM" id="SSF56194">
    <property type="entry name" value="Uridine diphospho-N-Acetylenolpyruvylglucosamine reductase, MurB, C-terminal domain"/>
    <property type="match status" value="1"/>
</dbReference>
<evidence type="ECO:0000256" key="6">
    <source>
        <dbReference type="ARBA" id="ARBA00022618"/>
    </source>
</evidence>
<evidence type="ECO:0000256" key="10">
    <source>
        <dbReference type="ARBA" id="ARBA00022960"/>
    </source>
</evidence>
<keyword evidence="6 16" id="KW-0132">Cell division</keyword>
<evidence type="ECO:0000313" key="18">
    <source>
        <dbReference type="EMBL" id="BBK24341.1"/>
    </source>
</evidence>
<dbReference type="GO" id="GO:0071949">
    <property type="term" value="F:FAD binding"/>
    <property type="evidence" value="ECO:0007669"/>
    <property type="project" value="InterPro"/>
</dbReference>
<keyword evidence="14 16" id="KW-0961">Cell wall biogenesis/degradation</keyword>
<dbReference type="GO" id="GO:0051301">
    <property type="term" value="P:cell division"/>
    <property type="evidence" value="ECO:0007669"/>
    <property type="project" value="UniProtKB-KW"/>
</dbReference>
<proteinExistence type="inferred from homology"/>
<dbReference type="InterPro" id="IPR036318">
    <property type="entry name" value="FAD-bd_PCMH-like_sf"/>
</dbReference>
<feature type="domain" description="FAD-binding PCMH-type" evidence="17">
    <location>
        <begin position="31"/>
        <end position="197"/>
    </location>
</feature>
<dbReference type="GO" id="GO:0008360">
    <property type="term" value="P:regulation of cell shape"/>
    <property type="evidence" value="ECO:0007669"/>
    <property type="project" value="UniProtKB-KW"/>
</dbReference>
<comment type="caution">
    <text evidence="16">Lacks conserved residue(s) required for the propagation of feature annotation.</text>
</comment>
<keyword evidence="8 16" id="KW-0274">FAD</keyword>
<evidence type="ECO:0000313" key="19">
    <source>
        <dbReference type="Proteomes" id="UP000320585"/>
    </source>
</evidence>
<dbReference type="NCBIfam" id="NF010480">
    <property type="entry name" value="PRK13905.1"/>
    <property type="match status" value="1"/>
</dbReference>
<dbReference type="KEGG" id="dho:Dia5BBH33_02760"/>
<evidence type="ECO:0000256" key="1">
    <source>
        <dbReference type="ARBA" id="ARBA00001974"/>
    </source>
</evidence>
<evidence type="ECO:0000259" key="17">
    <source>
        <dbReference type="PROSITE" id="PS51387"/>
    </source>
</evidence>
<comment type="similarity">
    <text evidence="16">Belongs to the MurB family.</text>
</comment>
<accession>A0A8D5A539</accession>
<dbReference type="InterPro" id="IPR006094">
    <property type="entry name" value="Oxid_FAD_bind_N"/>
</dbReference>
<dbReference type="GO" id="GO:0071555">
    <property type="term" value="P:cell wall organization"/>
    <property type="evidence" value="ECO:0007669"/>
    <property type="project" value="UniProtKB-KW"/>
</dbReference>
<keyword evidence="9 16" id="KW-0521">NADP</keyword>
<dbReference type="EMBL" id="AP019697">
    <property type="protein sequence ID" value="BBK24341.1"/>
    <property type="molecule type" value="Genomic_DNA"/>
</dbReference>
<keyword evidence="11 16" id="KW-0573">Peptidoglycan synthesis</keyword>
<dbReference type="PANTHER" id="PTHR21071">
    <property type="entry name" value="UDP-N-ACETYLENOLPYRUVOYLGLUCOSAMINE REDUCTASE"/>
    <property type="match status" value="1"/>
</dbReference>
<comment type="cofactor">
    <cofactor evidence="1 16">
        <name>FAD</name>
        <dbReference type="ChEBI" id="CHEBI:57692"/>
    </cofactor>
</comment>
<comment type="catalytic activity">
    <reaction evidence="15 16">
        <text>UDP-N-acetyl-alpha-D-muramate + NADP(+) = UDP-N-acetyl-3-O-(1-carboxyvinyl)-alpha-D-glucosamine + NADPH + H(+)</text>
        <dbReference type="Rhea" id="RHEA:12248"/>
        <dbReference type="ChEBI" id="CHEBI:15378"/>
        <dbReference type="ChEBI" id="CHEBI:57783"/>
        <dbReference type="ChEBI" id="CHEBI:58349"/>
        <dbReference type="ChEBI" id="CHEBI:68483"/>
        <dbReference type="ChEBI" id="CHEBI:70757"/>
        <dbReference type="EC" id="1.3.1.98"/>
    </reaction>
</comment>
<dbReference type="Gene3D" id="3.30.43.10">
    <property type="entry name" value="Uridine Diphospho-n-acetylenolpyruvylglucosamine Reductase, domain 2"/>
    <property type="match status" value="1"/>
</dbReference>
<evidence type="ECO:0000256" key="13">
    <source>
        <dbReference type="ARBA" id="ARBA00023306"/>
    </source>
</evidence>
<dbReference type="OrthoDB" id="9804753at2"/>
<dbReference type="InterPro" id="IPR036635">
    <property type="entry name" value="MurB_C_sf"/>
</dbReference>
<keyword evidence="5 16" id="KW-0963">Cytoplasm</keyword>
<comment type="pathway">
    <text evidence="4 16">Cell wall biogenesis; peptidoglycan biosynthesis.</text>
</comment>
<dbReference type="InterPro" id="IPR011601">
    <property type="entry name" value="MurB_C"/>
</dbReference>
<evidence type="ECO:0000256" key="12">
    <source>
        <dbReference type="ARBA" id="ARBA00023002"/>
    </source>
</evidence>
<evidence type="ECO:0000256" key="4">
    <source>
        <dbReference type="ARBA" id="ARBA00004752"/>
    </source>
</evidence>
<dbReference type="SUPFAM" id="SSF56176">
    <property type="entry name" value="FAD-binding/transporter-associated domain-like"/>
    <property type="match status" value="1"/>
</dbReference>
<evidence type="ECO:0000256" key="15">
    <source>
        <dbReference type="ARBA" id="ARBA00048914"/>
    </source>
</evidence>
<evidence type="ECO:0000256" key="14">
    <source>
        <dbReference type="ARBA" id="ARBA00023316"/>
    </source>
</evidence>
<dbReference type="PANTHER" id="PTHR21071:SF4">
    <property type="entry name" value="UDP-N-ACETYLENOLPYRUVOYLGLUCOSAMINE REDUCTASE"/>
    <property type="match status" value="1"/>
</dbReference>
<organism evidence="18 19">
    <name type="scientific">Dialister hominis</name>
    <dbReference type="NCBI Taxonomy" id="2582419"/>
    <lineage>
        <taxon>Bacteria</taxon>
        <taxon>Bacillati</taxon>
        <taxon>Bacillota</taxon>
        <taxon>Negativicutes</taxon>
        <taxon>Veillonellales</taxon>
        <taxon>Veillonellaceae</taxon>
        <taxon>Dialister</taxon>
    </lineage>
</organism>
<dbReference type="GO" id="GO:0009252">
    <property type="term" value="P:peptidoglycan biosynthetic process"/>
    <property type="evidence" value="ECO:0007669"/>
    <property type="project" value="UniProtKB-UniRule"/>
</dbReference>
<dbReference type="InterPro" id="IPR016167">
    <property type="entry name" value="FAD-bd_PCMH_sub1"/>
</dbReference>
<dbReference type="PROSITE" id="PS51387">
    <property type="entry name" value="FAD_PCMH"/>
    <property type="match status" value="1"/>
</dbReference>
<dbReference type="GeneID" id="92715495"/>
<dbReference type="NCBIfam" id="TIGR00179">
    <property type="entry name" value="murB"/>
    <property type="match status" value="1"/>
</dbReference>
<dbReference type="HAMAP" id="MF_00037">
    <property type="entry name" value="MurB"/>
    <property type="match status" value="1"/>
</dbReference>
<dbReference type="Gene3D" id="3.30.465.10">
    <property type="match status" value="1"/>
</dbReference>
<dbReference type="RefSeq" id="WP_022382358.1">
    <property type="nucleotide sequence ID" value="NZ_AP019697.1"/>
</dbReference>
<evidence type="ECO:0000256" key="2">
    <source>
        <dbReference type="ARBA" id="ARBA00003921"/>
    </source>
</evidence>
<evidence type="ECO:0000256" key="7">
    <source>
        <dbReference type="ARBA" id="ARBA00022630"/>
    </source>
</evidence>
<keyword evidence="7 16" id="KW-0285">Flavoprotein</keyword>
<evidence type="ECO:0000256" key="3">
    <source>
        <dbReference type="ARBA" id="ARBA00004496"/>
    </source>
</evidence>
<evidence type="ECO:0000256" key="5">
    <source>
        <dbReference type="ARBA" id="ARBA00022490"/>
    </source>
</evidence>
<keyword evidence="12 16" id="KW-0560">Oxidoreductase</keyword>
<dbReference type="Pfam" id="PF02873">
    <property type="entry name" value="MurB_C"/>
    <property type="match status" value="1"/>
</dbReference>
<dbReference type="Proteomes" id="UP000320585">
    <property type="component" value="Chromosome"/>
</dbReference>